<keyword evidence="3" id="KW-1185">Reference proteome</keyword>
<sequence length="102" mass="11672">MTPADPSDPGDQLDPVDRLARRRREIARRHHPDRGGDPAVFVAEMERLAREASPEPVAEAPVSIVARRRRWRSLRRSTQRLADGVRARLPRHVPGARRYGRL</sequence>
<dbReference type="EMBL" id="BAAAZH010000012">
    <property type="protein sequence ID" value="GAA4117034.1"/>
    <property type="molecule type" value="Genomic_DNA"/>
</dbReference>
<evidence type="ECO:0008006" key="4">
    <source>
        <dbReference type="Google" id="ProtNLM"/>
    </source>
</evidence>
<accession>A0ABP7XHF5</accession>
<dbReference type="Proteomes" id="UP001501495">
    <property type="component" value="Unassembled WGS sequence"/>
</dbReference>
<proteinExistence type="predicted"/>
<name>A0ABP7XHF5_9ACTN</name>
<feature type="compositionally biased region" description="Basic residues" evidence="1">
    <location>
        <begin position="20"/>
        <end position="32"/>
    </location>
</feature>
<evidence type="ECO:0000256" key="1">
    <source>
        <dbReference type="SAM" id="MobiDB-lite"/>
    </source>
</evidence>
<evidence type="ECO:0000313" key="3">
    <source>
        <dbReference type="Proteomes" id="UP001501495"/>
    </source>
</evidence>
<evidence type="ECO:0000313" key="2">
    <source>
        <dbReference type="EMBL" id="GAA4117034.1"/>
    </source>
</evidence>
<dbReference type="RefSeq" id="WP_344732916.1">
    <property type="nucleotide sequence ID" value="NZ_BAAAZH010000012.1"/>
</dbReference>
<feature type="region of interest" description="Disordered" evidence="1">
    <location>
        <begin position="1"/>
        <end position="37"/>
    </location>
</feature>
<protein>
    <recommendedName>
        <fullName evidence="4">J domain-containing protein</fullName>
    </recommendedName>
</protein>
<organism evidence="2 3">
    <name type="scientific">Nocardioides fonticola</name>
    <dbReference type="NCBI Taxonomy" id="450363"/>
    <lineage>
        <taxon>Bacteria</taxon>
        <taxon>Bacillati</taxon>
        <taxon>Actinomycetota</taxon>
        <taxon>Actinomycetes</taxon>
        <taxon>Propionibacteriales</taxon>
        <taxon>Nocardioidaceae</taxon>
        <taxon>Nocardioides</taxon>
    </lineage>
</organism>
<comment type="caution">
    <text evidence="2">The sequence shown here is derived from an EMBL/GenBank/DDBJ whole genome shotgun (WGS) entry which is preliminary data.</text>
</comment>
<gene>
    <name evidence="2" type="ORF">GCM10022215_17240</name>
</gene>
<reference evidence="3" key="1">
    <citation type="journal article" date="2019" name="Int. J. Syst. Evol. Microbiol.">
        <title>The Global Catalogue of Microorganisms (GCM) 10K type strain sequencing project: providing services to taxonomists for standard genome sequencing and annotation.</title>
        <authorList>
            <consortium name="The Broad Institute Genomics Platform"/>
            <consortium name="The Broad Institute Genome Sequencing Center for Infectious Disease"/>
            <person name="Wu L."/>
            <person name="Ma J."/>
        </authorList>
    </citation>
    <scope>NUCLEOTIDE SEQUENCE [LARGE SCALE GENOMIC DNA]</scope>
    <source>
        <strain evidence="3">JCM 16703</strain>
    </source>
</reference>